<dbReference type="GO" id="GO:0030970">
    <property type="term" value="P:retrograde protein transport, ER to cytosol"/>
    <property type="evidence" value="ECO:0007669"/>
    <property type="project" value="TreeGrafter"/>
</dbReference>
<dbReference type="Pfam" id="PF00004">
    <property type="entry name" value="AAA"/>
    <property type="match status" value="1"/>
</dbReference>
<evidence type="ECO:0000259" key="4">
    <source>
        <dbReference type="Pfam" id="PF17862"/>
    </source>
</evidence>
<dbReference type="Pfam" id="PF17862">
    <property type="entry name" value="AAA_lid_3"/>
    <property type="match status" value="1"/>
</dbReference>
<dbReference type="PANTHER" id="PTHR23077:SF63">
    <property type="entry name" value="TRANSITIONAL ENDOPLASMIC RETICULUM ATPASE"/>
    <property type="match status" value="1"/>
</dbReference>
<protein>
    <submittedName>
        <fullName evidence="5">Zgc:136908</fullName>
    </submittedName>
</protein>
<dbReference type="AlphaFoldDB" id="A0A671Q5G7"/>
<dbReference type="InterPro" id="IPR050168">
    <property type="entry name" value="AAA_ATPase_domain"/>
</dbReference>
<dbReference type="InterPro" id="IPR041569">
    <property type="entry name" value="AAA_lid_3"/>
</dbReference>
<dbReference type="GO" id="GO:0031593">
    <property type="term" value="F:polyubiquitin modification-dependent protein binding"/>
    <property type="evidence" value="ECO:0007669"/>
    <property type="project" value="TreeGrafter"/>
</dbReference>
<dbReference type="InterPro" id="IPR003959">
    <property type="entry name" value="ATPase_AAA_core"/>
</dbReference>
<sequence>TLVARAVANETGAFFFLINGPEIMSKLAGESESNLRKSFEEAEKNAPAIIFINELDAITPKLEKTHGEVERRIVSQLLTLMDGLNQRVHVVVMAVTNRPNSVDPALRRFGRFDREIDIGISDSTGRLEILQIHTKNMKLSDDVDLEQISAETHGHVGADLAALCSEAALQAIHLLNSMAVTMDDFKVSLHGSTLIRKLEVRPKTQAGSGPKLRRVRY</sequence>
<name>A0A671Q5G7_9TELE</name>
<keyword evidence="1" id="KW-0547">Nucleotide-binding</keyword>
<dbReference type="Ensembl" id="ENSSANT00000071073.1">
    <property type="protein sequence ID" value="ENSSANP00000066869.1"/>
    <property type="gene ID" value="ENSSANG00000033323.1"/>
</dbReference>
<evidence type="ECO:0000313" key="5">
    <source>
        <dbReference type="Ensembl" id="ENSSANP00000066869.1"/>
    </source>
</evidence>
<dbReference type="GO" id="GO:0005524">
    <property type="term" value="F:ATP binding"/>
    <property type="evidence" value="ECO:0007669"/>
    <property type="project" value="UniProtKB-KW"/>
</dbReference>
<keyword evidence="2" id="KW-0067">ATP-binding</keyword>
<reference evidence="5" key="2">
    <citation type="submission" date="2025-09" db="UniProtKB">
        <authorList>
            <consortium name="Ensembl"/>
        </authorList>
    </citation>
    <scope>IDENTIFICATION</scope>
</reference>
<dbReference type="GO" id="GO:0005829">
    <property type="term" value="C:cytosol"/>
    <property type="evidence" value="ECO:0007669"/>
    <property type="project" value="TreeGrafter"/>
</dbReference>
<reference evidence="5" key="1">
    <citation type="submission" date="2025-08" db="UniProtKB">
        <authorList>
            <consortium name="Ensembl"/>
        </authorList>
    </citation>
    <scope>IDENTIFICATION</scope>
</reference>
<dbReference type="PANTHER" id="PTHR23077">
    <property type="entry name" value="AAA-FAMILY ATPASE"/>
    <property type="match status" value="1"/>
</dbReference>
<dbReference type="GO" id="GO:0097352">
    <property type="term" value="P:autophagosome maturation"/>
    <property type="evidence" value="ECO:0007669"/>
    <property type="project" value="TreeGrafter"/>
</dbReference>
<proteinExistence type="predicted"/>
<dbReference type="GO" id="GO:0051228">
    <property type="term" value="P:mitotic spindle disassembly"/>
    <property type="evidence" value="ECO:0007669"/>
    <property type="project" value="TreeGrafter"/>
</dbReference>
<evidence type="ECO:0000256" key="2">
    <source>
        <dbReference type="ARBA" id="ARBA00022840"/>
    </source>
</evidence>
<accession>A0A671Q5G7</accession>
<dbReference type="InterPro" id="IPR027417">
    <property type="entry name" value="P-loop_NTPase"/>
</dbReference>
<dbReference type="FunFam" id="3.40.50.300:FF:000012">
    <property type="entry name" value="Transitional endoplasmic reticulum ATPase"/>
    <property type="match status" value="1"/>
</dbReference>
<dbReference type="SUPFAM" id="SSF52540">
    <property type="entry name" value="P-loop containing nucleoside triphosphate hydrolases"/>
    <property type="match status" value="1"/>
</dbReference>
<dbReference type="Gene3D" id="3.40.50.300">
    <property type="entry name" value="P-loop containing nucleotide triphosphate hydrolases"/>
    <property type="match status" value="1"/>
</dbReference>
<evidence type="ECO:0000313" key="6">
    <source>
        <dbReference type="Proteomes" id="UP000472260"/>
    </source>
</evidence>
<evidence type="ECO:0000259" key="3">
    <source>
        <dbReference type="Pfam" id="PF00004"/>
    </source>
</evidence>
<feature type="domain" description="ATPase AAA-type core" evidence="3">
    <location>
        <begin position="1"/>
        <end position="119"/>
    </location>
</feature>
<dbReference type="Gene3D" id="1.10.8.60">
    <property type="match status" value="1"/>
</dbReference>
<evidence type="ECO:0000256" key="1">
    <source>
        <dbReference type="ARBA" id="ARBA00022741"/>
    </source>
</evidence>
<keyword evidence="6" id="KW-1185">Reference proteome</keyword>
<dbReference type="GO" id="GO:0005634">
    <property type="term" value="C:nucleus"/>
    <property type="evidence" value="ECO:0007669"/>
    <property type="project" value="TreeGrafter"/>
</dbReference>
<dbReference type="GO" id="GO:0034098">
    <property type="term" value="C:VCP-NPL4-UFD1 AAA ATPase complex"/>
    <property type="evidence" value="ECO:0007669"/>
    <property type="project" value="TreeGrafter"/>
</dbReference>
<dbReference type="Proteomes" id="UP000472260">
    <property type="component" value="Unassembled WGS sequence"/>
</dbReference>
<feature type="domain" description="AAA ATPase AAA+ lid" evidence="4">
    <location>
        <begin position="142"/>
        <end position="186"/>
    </location>
</feature>
<organism evidence="5 6">
    <name type="scientific">Sinocyclocheilus anshuiensis</name>
    <dbReference type="NCBI Taxonomy" id="1608454"/>
    <lineage>
        <taxon>Eukaryota</taxon>
        <taxon>Metazoa</taxon>
        <taxon>Chordata</taxon>
        <taxon>Craniata</taxon>
        <taxon>Vertebrata</taxon>
        <taxon>Euteleostomi</taxon>
        <taxon>Actinopterygii</taxon>
        <taxon>Neopterygii</taxon>
        <taxon>Teleostei</taxon>
        <taxon>Ostariophysi</taxon>
        <taxon>Cypriniformes</taxon>
        <taxon>Cyprinidae</taxon>
        <taxon>Cyprininae</taxon>
        <taxon>Sinocyclocheilus</taxon>
    </lineage>
</organism>
<dbReference type="GO" id="GO:0016887">
    <property type="term" value="F:ATP hydrolysis activity"/>
    <property type="evidence" value="ECO:0007669"/>
    <property type="project" value="InterPro"/>
</dbReference>